<dbReference type="InterPro" id="IPR021137">
    <property type="entry name" value="Ribosomal_bL35-like"/>
</dbReference>
<name>A0A923LV17_9FIRM</name>
<dbReference type="EMBL" id="JACOPL010000005">
    <property type="protein sequence ID" value="MBC5725193.1"/>
    <property type="molecule type" value="Genomic_DNA"/>
</dbReference>
<dbReference type="PANTHER" id="PTHR33343">
    <property type="entry name" value="54S RIBOSOMAL PROTEIN BL35M"/>
    <property type="match status" value="1"/>
</dbReference>
<evidence type="ECO:0000256" key="1">
    <source>
        <dbReference type="ARBA" id="ARBA00006598"/>
    </source>
</evidence>
<dbReference type="GO" id="GO:0003735">
    <property type="term" value="F:structural constituent of ribosome"/>
    <property type="evidence" value="ECO:0007669"/>
    <property type="project" value="InterPro"/>
</dbReference>
<gene>
    <name evidence="5 7" type="primary">rpmI</name>
    <name evidence="7" type="ORF">H8S45_06945</name>
</gene>
<dbReference type="RefSeq" id="WP_054327617.1">
    <property type="nucleotide sequence ID" value="NZ_JACOPL010000005.1"/>
</dbReference>
<dbReference type="PANTHER" id="PTHR33343:SF1">
    <property type="entry name" value="LARGE RIBOSOMAL SUBUNIT PROTEIN BL35M"/>
    <property type="match status" value="1"/>
</dbReference>
<accession>A0A923LV17</accession>
<dbReference type="Pfam" id="PF01632">
    <property type="entry name" value="Ribosomal_L35p"/>
    <property type="match status" value="1"/>
</dbReference>
<dbReference type="NCBIfam" id="TIGR00001">
    <property type="entry name" value="rpmI_bact"/>
    <property type="match status" value="1"/>
</dbReference>
<comment type="caution">
    <text evidence="7">The sequence shown here is derived from an EMBL/GenBank/DDBJ whole genome shotgun (WGS) entry which is preliminary data.</text>
</comment>
<dbReference type="PROSITE" id="PS00936">
    <property type="entry name" value="RIBOSOMAL_L35"/>
    <property type="match status" value="1"/>
</dbReference>
<evidence type="ECO:0000256" key="4">
    <source>
        <dbReference type="ARBA" id="ARBA00071664"/>
    </source>
</evidence>
<evidence type="ECO:0000256" key="2">
    <source>
        <dbReference type="ARBA" id="ARBA00022980"/>
    </source>
</evidence>
<dbReference type="FunFam" id="4.10.410.60:FF:000001">
    <property type="entry name" value="50S ribosomal protein L35"/>
    <property type="match status" value="1"/>
</dbReference>
<dbReference type="GeneID" id="98661463"/>
<keyword evidence="2 5" id="KW-0689">Ribosomal protein</keyword>
<dbReference type="SUPFAM" id="SSF143034">
    <property type="entry name" value="L35p-like"/>
    <property type="match status" value="1"/>
</dbReference>
<dbReference type="InterPro" id="IPR018265">
    <property type="entry name" value="Ribosomal_bL35_CS"/>
</dbReference>
<dbReference type="InterPro" id="IPR037229">
    <property type="entry name" value="Ribosomal_bL35_sf"/>
</dbReference>
<keyword evidence="8" id="KW-1185">Reference proteome</keyword>
<evidence type="ECO:0000256" key="6">
    <source>
        <dbReference type="RuleBase" id="RU000568"/>
    </source>
</evidence>
<dbReference type="GO" id="GO:0006412">
    <property type="term" value="P:translation"/>
    <property type="evidence" value="ECO:0007669"/>
    <property type="project" value="UniProtKB-UniRule"/>
</dbReference>
<dbReference type="PRINTS" id="PR00064">
    <property type="entry name" value="RIBOSOMALL35"/>
</dbReference>
<dbReference type="HAMAP" id="MF_00514">
    <property type="entry name" value="Ribosomal_bL35"/>
    <property type="match status" value="1"/>
</dbReference>
<protein>
    <recommendedName>
        <fullName evidence="4 5">Large ribosomal subunit protein bL35</fullName>
    </recommendedName>
</protein>
<proteinExistence type="inferred from homology"/>
<reference evidence="7" key="1">
    <citation type="submission" date="2020-08" db="EMBL/GenBank/DDBJ databases">
        <title>Genome public.</title>
        <authorList>
            <person name="Liu C."/>
            <person name="Sun Q."/>
        </authorList>
    </citation>
    <scope>NUCLEOTIDE SEQUENCE</scope>
    <source>
        <strain evidence="7">NSJ-28</strain>
    </source>
</reference>
<dbReference type="AlphaFoldDB" id="A0A923LV17"/>
<evidence type="ECO:0000313" key="8">
    <source>
        <dbReference type="Proteomes" id="UP000606499"/>
    </source>
</evidence>
<organism evidence="7 8">
    <name type="scientific">Agathobaculum faecis</name>
    <dbReference type="NCBI Taxonomy" id="2763013"/>
    <lineage>
        <taxon>Bacteria</taxon>
        <taxon>Bacillati</taxon>
        <taxon>Bacillota</taxon>
        <taxon>Clostridia</taxon>
        <taxon>Eubacteriales</taxon>
        <taxon>Butyricicoccaceae</taxon>
        <taxon>Agathobaculum</taxon>
    </lineage>
</organism>
<comment type="similarity">
    <text evidence="1 5 6">Belongs to the bacterial ribosomal protein bL35 family.</text>
</comment>
<evidence type="ECO:0000313" key="7">
    <source>
        <dbReference type="EMBL" id="MBC5725193.1"/>
    </source>
</evidence>
<dbReference type="Proteomes" id="UP000606499">
    <property type="component" value="Unassembled WGS sequence"/>
</dbReference>
<dbReference type="GO" id="GO:0015934">
    <property type="term" value="C:large ribosomal subunit"/>
    <property type="evidence" value="ECO:0007669"/>
    <property type="project" value="TreeGrafter"/>
</dbReference>
<evidence type="ECO:0000256" key="3">
    <source>
        <dbReference type="ARBA" id="ARBA00023274"/>
    </source>
</evidence>
<sequence>MPKIKTHSGAKKRFSVTKNGKFKRGHVGKRHLLNGHGKTTKLKRHLRKEGFADSTNVAQLKRLLPYK</sequence>
<dbReference type="InterPro" id="IPR001706">
    <property type="entry name" value="Ribosomal_bL35"/>
</dbReference>
<evidence type="ECO:0000256" key="5">
    <source>
        <dbReference type="HAMAP-Rule" id="MF_00514"/>
    </source>
</evidence>
<dbReference type="Gene3D" id="4.10.410.60">
    <property type="match status" value="1"/>
</dbReference>
<keyword evidence="3 5" id="KW-0687">Ribonucleoprotein</keyword>